<keyword evidence="3" id="KW-1185">Reference proteome</keyword>
<evidence type="ECO:0000313" key="2">
    <source>
        <dbReference type="EMBL" id="KAG0149297.1"/>
    </source>
</evidence>
<name>A0A9P6NS34_9BASI</name>
<feature type="region of interest" description="Disordered" evidence="1">
    <location>
        <begin position="95"/>
        <end position="425"/>
    </location>
</feature>
<feature type="region of interest" description="Disordered" evidence="1">
    <location>
        <begin position="682"/>
        <end position="742"/>
    </location>
</feature>
<feature type="compositionally biased region" description="Polar residues" evidence="1">
    <location>
        <begin position="283"/>
        <end position="335"/>
    </location>
</feature>
<feature type="compositionally biased region" description="Basic and acidic residues" evidence="1">
    <location>
        <begin position="710"/>
        <end position="719"/>
    </location>
</feature>
<proteinExistence type="predicted"/>
<dbReference type="Proteomes" id="UP000886653">
    <property type="component" value="Unassembled WGS sequence"/>
</dbReference>
<feature type="compositionally biased region" description="Pro residues" evidence="1">
    <location>
        <begin position="342"/>
        <end position="366"/>
    </location>
</feature>
<organism evidence="2 3">
    <name type="scientific">Cronartium quercuum f. sp. fusiforme G11</name>
    <dbReference type="NCBI Taxonomy" id="708437"/>
    <lineage>
        <taxon>Eukaryota</taxon>
        <taxon>Fungi</taxon>
        <taxon>Dikarya</taxon>
        <taxon>Basidiomycota</taxon>
        <taxon>Pucciniomycotina</taxon>
        <taxon>Pucciniomycetes</taxon>
        <taxon>Pucciniales</taxon>
        <taxon>Coleosporiaceae</taxon>
        <taxon>Cronartium</taxon>
    </lineage>
</organism>
<dbReference type="EMBL" id="MU167229">
    <property type="protein sequence ID" value="KAG0149297.1"/>
    <property type="molecule type" value="Genomic_DNA"/>
</dbReference>
<accession>A0A9P6NS34</accession>
<dbReference type="OrthoDB" id="2501481at2759"/>
<sequence length="742" mass="81235">MRPLRDRHHPAISQNWIEAIKASREKCPMPITARHRLISSLDHPRSGLKHSKPSVEPPSVRVQIPTTVLGFSLTTFSHHQQDLSSALINTAQPQLVHPQSGSGYDGLVGPDPLPTSPSPHDSPRSSEANKPSHLSVDGIEPSTSSSSSSEDHECNRSAASRSQTTRPRLPPHRPVYAPVEPTVSRSTLGLRPRSIATAPTTQPHSSTRAQRQGSLNGTVLRRSQRKIAPPKEPDSITGPHDQVADLGKQRSKRRRAKAKRVPANGPHRQPLPSLQPLPLLTPKQTIIPSKSSSARSTRCPSPTASLRPFSNLSLSPRPQEQPSLDQLSFSDQPLSTDVFFHFPPPTPTRHPPPPYPGSPSPSPPSTHHPASFPPSYHSSFQQSPSPHYPRQNPPLLFLPSTYTPLQPSPGRIKRPLPAADRTENLKRTKKIKLRHLHFRSALVFSNLPLPLIKMPDSRLRATSPCFIPPNRGPRWLSSPASAEGRASRLCPNEGRWTGTGQGWLAHPSGGKVFYPWSARTSAVGPKTTPPPSSSSLTELLAPSPAVHLPRTQVNCYGGPRALPPRQANVSQAAPLKAQLLAILRMRSNMGPGEASLRFKKWVFWNAWTRREQQQQQMMYQRQLMIPPIIPPKVQVVEQAWTGNEVFDDNGDLIAPEAMSSEEEAGEEEEETPAQNVQTIILVAGHPTPPQSPVDGPSMLTLKPRVVSEVGSRKAEHQQVERPPTPPPSPPSKPSSNLVGCHA</sequence>
<protein>
    <submittedName>
        <fullName evidence="2">Uncharacterized protein</fullName>
    </submittedName>
</protein>
<evidence type="ECO:0000313" key="3">
    <source>
        <dbReference type="Proteomes" id="UP000886653"/>
    </source>
</evidence>
<gene>
    <name evidence="2" type="ORF">CROQUDRAFT_669362</name>
</gene>
<reference evidence="2" key="1">
    <citation type="submission" date="2013-11" db="EMBL/GenBank/DDBJ databases">
        <title>Genome sequence of the fusiform rust pathogen reveals effectors for host alternation and coevolution with pine.</title>
        <authorList>
            <consortium name="DOE Joint Genome Institute"/>
            <person name="Smith K."/>
            <person name="Pendleton A."/>
            <person name="Kubisiak T."/>
            <person name="Anderson C."/>
            <person name="Salamov A."/>
            <person name="Aerts A."/>
            <person name="Riley R."/>
            <person name="Clum A."/>
            <person name="Lindquist E."/>
            <person name="Ence D."/>
            <person name="Campbell M."/>
            <person name="Kronenberg Z."/>
            <person name="Feau N."/>
            <person name="Dhillon B."/>
            <person name="Hamelin R."/>
            <person name="Burleigh J."/>
            <person name="Smith J."/>
            <person name="Yandell M."/>
            <person name="Nelson C."/>
            <person name="Grigoriev I."/>
            <person name="Davis J."/>
        </authorList>
    </citation>
    <scope>NUCLEOTIDE SEQUENCE</scope>
    <source>
        <strain evidence="2">G11</strain>
    </source>
</reference>
<feature type="compositionally biased region" description="Pro residues" evidence="1">
    <location>
        <begin position="722"/>
        <end position="732"/>
    </location>
</feature>
<feature type="compositionally biased region" description="Polar residues" evidence="1">
    <location>
        <begin position="197"/>
        <end position="217"/>
    </location>
</feature>
<feature type="compositionally biased region" description="Basic residues" evidence="1">
    <location>
        <begin position="249"/>
        <end position="260"/>
    </location>
</feature>
<evidence type="ECO:0000256" key="1">
    <source>
        <dbReference type="SAM" id="MobiDB-lite"/>
    </source>
</evidence>
<feature type="compositionally biased region" description="Polar residues" evidence="1">
    <location>
        <begin position="376"/>
        <end position="385"/>
    </location>
</feature>
<feature type="compositionally biased region" description="Polar residues" evidence="1">
    <location>
        <begin position="157"/>
        <end position="166"/>
    </location>
</feature>
<comment type="caution">
    <text evidence="2">The sequence shown here is derived from an EMBL/GenBank/DDBJ whole genome shotgun (WGS) entry which is preliminary data.</text>
</comment>
<dbReference type="AlphaFoldDB" id="A0A9P6NS34"/>
<feature type="compositionally biased region" description="Low complexity" evidence="1">
    <location>
        <begin position="270"/>
        <end position="282"/>
    </location>
</feature>